<dbReference type="Gene3D" id="1.10.740.10">
    <property type="entry name" value="Transferase Inhibitor Protein From Tn5, Chain"/>
    <property type="match status" value="1"/>
</dbReference>
<reference evidence="2" key="1">
    <citation type="journal article" date="2021" name="ISME J.">
        <title>Fine-scale metabolic discontinuity in a stratified prokaryote microbiome of a Red Sea deep halocline.</title>
        <authorList>
            <person name="Michoud G."/>
            <person name="Ngugi D.K."/>
            <person name="Barozzi A."/>
            <person name="Merlino G."/>
            <person name="Calleja M.L."/>
            <person name="Delgado-Huertas A."/>
            <person name="Moran X.A.G."/>
            <person name="Daffonchio D."/>
        </authorList>
    </citation>
    <scope>NUCLEOTIDE SEQUENCE</scope>
    <source>
        <strain evidence="2">SuakinDeep_MAG55_1</strain>
    </source>
</reference>
<dbReference type="EMBL" id="JAANXD010000045">
    <property type="protein sequence ID" value="MBS1258061.1"/>
    <property type="molecule type" value="Genomic_DNA"/>
</dbReference>
<evidence type="ECO:0000313" key="3">
    <source>
        <dbReference type="Proteomes" id="UP000722750"/>
    </source>
</evidence>
<organism evidence="2 3">
    <name type="scientific">Candidatus Scalindua arabica</name>
    <dbReference type="NCBI Taxonomy" id="1127984"/>
    <lineage>
        <taxon>Bacteria</taxon>
        <taxon>Pseudomonadati</taxon>
        <taxon>Planctomycetota</taxon>
        <taxon>Candidatus Brocadiia</taxon>
        <taxon>Candidatus Brocadiales</taxon>
        <taxon>Candidatus Scalinduaceae</taxon>
        <taxon>Candidatus Scalindua</taxon>
    </lineage>
</organism>
<name>A0A942A1W9_9BACT</name>
<comment type="caution">
    <text evidence="2">The sequence shown here is derived from an EMBL/GenBank/DDBJ whole genome shotgun (WGS) entry which is preliminary data.</text>
</comment>
<gene>
    <name evidence="2" type="ORF">MAG551_01114</name>
</gene>
<feature type="domain" description="Transposase Tn5 dimerisation" evidence="1">
    <location>
        <begin position="4"/>
        <end position="88"/>
    </location>
</feature>
<evidence type="ECO:0000313" key="2">
    <source>
        <dbReference type="EMBL" id="MBS1258061.1"/>
    </source>
</evidence>
<proteinExistence type="predicted"/>
<sequence>MTLVSRTAPTTSALLFLNDFDWKILFAKFNPNKKIPKRPPTMKQITTWIAQLGGFLARKGDGEPGVTHIWRGLKKLADMIEGAQLIRNICG</sequence>
<dbReference type="Pfam" id="PF02281">
    <property type="entry name" value="Dimer_Tnp_Tn5"/>
    <property type="match status" value="1"/>
</dbReference>
<accession>A0A942A1W9</accession>
<dbReference type="AlphaFoldDB" id="A0A942A1W9"/>
<dbReference type="InterPro" id="IPR012337">
    <property type="entry name" value="RNaseH-like_sf"/>
</dbReference>
<dbReference type="Proteomes" id="UP000722750">
    <property type="component" value="Unassembled WGS sequence"/>
</dbReference>
<dbReference type="SUPFAM" id="SSF53098">
    <property type="entry name" value="Ribonuclease H-like"/>
    <property type="match status" value="1"/>
</dbReference>
<dbReference type="InterPro" id="IPR003201">
    <property type="entry name" value="Transposase_Tn5"/>
</dbReference>
<evidence type="ECO:0000259" key="1">
    <source>
        <dbReference type="Pfam" id="PF02281"/>
    </source>
</evidence>
<dbReference type="InterPro" id="IPR014737">
    <property type="entry name" value="Transposase_Tn5-like_C"/>
</dbReference>
<protein>
    <recommendedName>
        <fullName evidence="1">Transposase Tn5 dimerisation domain-containing protein</fullName>
    </recommendedName>
</protein>